<dbReference type="RefSeq" id="WP_367768430.1">
    <property type="nucleotide sequence ID" value="NZ_JBFNXR010000017.1"/>
</dbReference>
<name>A0ABV3R729_9SPHN</name>
<keyword evidence="2" id="KW-1185">Reference proteome</keyword>
<organism evidence="1 2">
    <name type="scientific">Novosphingobium rhizovicinum</name>
    <dbReference type="NCBI Taxonomy" id="3228928"/>
    <lineage>
        <taxon>Bacteria</taxon>
        <taxon>Pseudomonadati</taxon>
        <taxon>Pseudomonadota</taxon>
        <taxon>Alphaproteobacteria</taxon>
        <taxon>Sphingomonadales</taxon>
        <taxon>Sphingomonadaceae</taxon>
        <taxon>Novosphingobium</taxon>
    </lineage>
</organism>
<gene>
    <name evidence="1" type="ORF">ABUH87_01710</name>
</gene>
<sequence>MGQQNDMDDRFGVAESTIMTVMKEHRGLIRTGCYVPTRDEVATKASSWLENILVDWWWESPTALIPTWGQVNDVLTILRAREDADSPEIRRIIAEAPKAEDFI</sequence>
<reference evidence="1 2" key="1">
    <citation type="submission" date="2024-06" db="EMBL/GenBank/DDBJ databases">
        <title>Novosphingobium rhizovicinus M1R2S20.</title>
        <authorList>
            <person name="Sun J.-Q."/>
        </authorList>
    </citation>
    <scope>NUCLEOTIDE SEQUENCE [LARGE SCALE GENOMIC DNA]</scope>
    <source>
        <strain evidence="1 2">M1R2S20</strain>
    </source>
</reference>
<proteinExistence type="predicted"/>
<dbReference type="Proteomes" id="UP001556118">
    <property type="component" value="Unassembled WGS sequence"/>
</dbReference>
<evidence type="ECO:0000313" key="1">
    <source>
        <dbReference type="EMBL" id="MEW9853898.1"/>
    </source>
</evidence>
<accession>A0ABV3R729</accession>
<comment type="caution">
    <text evidence="1">The sequence shown here is derived from an EMBL/GenBank/DDBJ whole genome shotgun (WGS) entry which is preliminary data.</text>
</comment>
<dbReference type="EMBL" id="JBFNXR010000017">
    <property type="protein sequence ID" value="MEW9853898.1"/>
    <property type="molecule type" value="Genomic_DNA"/>
</dbReference>
<evidence type="ECO:0000313" key="2">
    <source>
        <dbReference type="Proteomes" id="UP001556118"/>
    </source>
</evidence>
<protein>
    <submittedName>
        <fullName evidence="1">Uncharacterized protein</fullName>
    </submittedName>
</protein>